<comment type="similarity">
    <text evidence="2 8">Belongs to the GMC oxidoreductase family.</text>
</comment>
<feature type="active site" description="Proton donor" evidence="6">
    <location>
        <position position="530"/>
    </location>
</feature>
<evidence type="ECO:0000256" key="3">
    <source>
        <dbReference type="ARBA" id="ARBA00022630"/>
    </source>
</evidence>
<dbReference type="PROSITE" id="PS00624">
    <property type="entry name" value="GMC_OXRED_2"/>
    <property type="match status" value="1"/>
</dbReference>
<evidence type="ECO:0000256" key="7">
    <source>
        <dbReference type="PIRSR" id="PIRSR000137-2"/>
    </source>
</evidence>
<feature type="chain" id="PRO_5034884023" evidence="9">
    <location>
        <begin position="20"/>
        <end position="597"/>
    </location>
</feature>
<sequence length="597" mass="63960">MLSVLLPTIFASAVVGTSASSSISSSYDYIVVGGGTCGLVIANRLSESANISVLVIEAGDSVYENTDVTDPDGYGRAFGTAIDWQYKTVPQVFGGSGARTLHAAKALGGTSTINGMAYTRAEVAQINAWEEAGNLGWNWQNLYPYYLKSEQFQIPAPKQEEGGASYILDYHGSGGPLKVGYPVNQAVNDFPSSLNGSNQALGVPFSPDVNGGSLRGFNVYPKTVDTKANVRWDAARAYYWPIGADRGNLHMLLNTTVTRIIWKSLNDSSDAVATGVEAIGADRAKRILKATREVILSAGALRTPSLLELSGIGNPDVLSKAGVKTVVSLPGVGENLIDQTNNGLTFPKNTGQIYTGSAGYVSYPNVTDIFGNSTRGLASSVMEALPSYASAIAAQNNNATSVKDVLSLLKIQHSLLFDTQVPVAEIVYYPSGNSFGSQFWSTLPFAKGNIHITSSNPQIPAEINPNYFMFDYDVKTQVEVARWMRKLFNVGPLADIAGADTWPGTNTVPSNASYEAWSSWIKRNYNANYHLLSTAAMMPRDKGGVVSERLKVYGTANVRVVDASIFPFQVCGHLISTLYAVAERASDLLKQDGQLEA</sequence>
<keyword evidence="3 8" id="KW-0285">Flavoprotein</keyword>
<protein>
    <submittedName>
        <fullName evidence="12">Glucose oxidase</fullName>
    </submittedName>
</protein>
<dbReference type="GO" id="GO:0050660">
    <property type="term" value="F:flavin adenine dinucleotide binding"/>
    <property type="evidence" value="ECO:0007669"/>
    <property type="project" value="InterPro"/>
</dbReference>
<feature type="active site" description="Proton acceptor" evidence="6">
    <location>
        <position position="573"/>
    </location>
</feature>
<keyword evidence="13" id="KW-1185">Reference proteome</keyword>
<dbReference type="Pfam" id="PF05199">
    <property type="entry name" value="GMC_oxred_C"/>
    <property type="match status" value="1"/>
</dbReference>
<dbReference type="PANTHER" id="PTHR11552:SF201">
    <property type="entry name" value="GLUCOSE-METHANOL-CHOLINE OXIDOREDUCTASE N-TERMINAL DOMAIN-CONTAINING PROTEIN"/>
    <property type="match status" value="1"/>
</dbReference>
<dbReference type="OrthoDB" id="269227at2759"/>
<dbReference type="EMBL" id="WWBZ02000022">
    <property type="protein sequence ID" value="KAF4308590.1"/>
    <property type="molecule type" value="Genomic_DNA"/>
</dbReference>
<evidence type="ECO:0000256" key="6">
    <source>
        <dbReference type="PIRSR" id="PIRSR000137-1"/>
    </source>
</evidence>
<gene>
    <name evidence="12" type="ORF">GTA08_BOTSDO04526</name>
</gene>
<dbReference type="Gene3D" id="4.10.450.10">
    <property type="entry name" value="Glucose Oxidase, domain 2"/>
    <property type="match status" value="1"/>
</dbReference>
<evidence type="ECO:0000256" key="1">
    <source>
        <dbReference type="ARBA" id="ARBA00001974"/>
    </source>
</evidence>
<dbReference type="InterPro" id="IPR007867">
    <property type="entry name" value="GMC_OxRtase_C"/>
</dbReference>
<dbReference type="InterPro" id="IPR000172">
    <property type="entry name" value="GMC_OxRdtase_N"/>
</dbReference>
<feature type="domain" description="Glucose-methanol-choline oxidoreductase N-terminal" evidence="10">
    <location>
        <begin position="104"/>
        <end position="127"/>
    </location>
</feature>
<dbReference type="InterPro" id="IPR012132">
    <property type="entry name" value="GMC_OxRdtase"/>
</dbReference>
<accession>A0A8H4N4D1</accession>
<comment type="caution">
    <text evidence="12">The sequence shown here is derived from an EMBL/GenBank/DDBJ whole genome shotgun (WGS) entry which is preliminary data.</text>
</comment>
<feature type="binding site" evidence="7">
    <location>
        <position position="257"/>
    </location>
    <ligand>
        <name>FAD</name>
        <dbReference type="ChEBI" id="CHEBI:57692"/>
    </ligand>
</feature>
<evidence type="ECO:0000313" key="12">
    <source>
        <dbReference type="EMBL" id="KAF4308590.1"/>
    </source>
</evidence>
<dbReference type="InterPro" id="IPR027424">
    <property type="entry name" value="Glucose_Oxidase_domain_2"/>
</dbReference>
<feature type="binding site" evidence="7">
    <location>
        <position position="110"/>
    </location>
    <ligand>
        <name>FAD</name>
        <dbReference type="ChEBI" id="CHEBI:57692"/>
    </ligand>
</feature>
<evidence type="ECO:0000256" key="2">
    <source>
        <dbReference type="ARBA" id="ARBA00010790"/>
    </source>
</evidence>
<evidence type="ECO:0000256" key="8">
    <source>
        <dbReference type="RuleBase" id="RU003968"/>
    </source>
</evidence>
<keyword evidence="4 7" id="KW-0274">FAD</keyword>
<evidence type="ECO:0000259" key="11">
    <source>
        <dbReference type="PROSITE" id="PS00624"/>
    </source>
</evidence>
<dbReference type="Proteomes" id="UP000572817">
    <property type="component" value="Unassembled WGS sequence"/>
</dbReference>
<comment type="cofactor">
    <cofactor evidence="1 7">
        <name>FAD</name>
        <dbReference type="ChEBI" id="CHEBI:57692"/>
    </cofactor>
</comment>
<reference evidence="12" key="1">
    <citation type="submission" date="2020-04" db="EMBL/GenBank/DDBJ databases">
        <title>Genome Assembly and Annotation of Botryosphaeria dothidea sdau 11-99, a Latent Pathogen of Apple Fruit Ring Rot in China.</title>
        <authorList>
            <person name="Yu C."/>
            <person name="Diao Y."/>
            <person name="Lu Q."/>
            <person name="Zhao J."/>
            <person name="Cui S."/>
            <person name="Peng C."/>
            <person name="He B."/>
            <person name="Liu H."/>
        </authorList>
    </citation>
    <scope>NUCLEOTIDE SEQUENCE [LARGE SCALE GENOMIC DNA]</scope>
    <source>
        <strain evidence="12">Sdau11-99</strain>
    </source>
</reference>
<keyword evidence="5" id="KW-0560">Oxidoreductase</keyword>
<feature type="domain" description="Glucose-methanol-choline oxidoreductase N-terminal" evidence="11">
    <location>
        <begin position="299"/>
        <end position="313"/>
    </location>
</feature>
<dbReference type="Pfam" id="PF00732">
    <property type="entry name" value="GMC_oxred_N"/>
    <property type="match status" value="1"/>
</dbReference>
<dbReference type="PANTHER" id="PTHR11552">
    <property type="entry name" value="GLUCOSE-METHANOL-CHOLINE GMC OXIDOREDUCTASE"/>
    <property type="match status" value="1"/>
</dbReference>
<dbReference type="PROSITE" id="PS00623">
    <property type="entry name" value="GMC_OXRED_1"/>
    <property type="match status" value="1"/>
</dbReference>
<dbReference type="GO" id="GO:0016614">
    <property type="term" value="F:oxidoreductase activity, acting on CH-OH group of donors"/>
    <property type="evidence" value="ECO:0007669"/>
    <property type="project" value="InterPro"/>
</dbReference>
<evidence type="ECO:0000256" key="4">
    <source>
        <dbReference type="ARBA" id="ARBA00022827"/>
    </source>
</evidence>
<dbReference type="SUPFAM" id="SSF51905">
    <property type="entry name" value="FAD/NAD(P)-binding domain"/>
    <property type="match status" value="1"/>
</dbReference>
<dbReference type="Gene3D" id="3.50.50.60">
    <property type="entry name" value="FAD/NAD(P)-binding domain"/>
    <property type="match status" value="1"/>
</dbReference>
<dbReference type="PIRSF" id="PIRSF000137">
    <property type="entry name" value="Alcohol_oxidase"/>
    <property type="match status" value="1"/>
</dbReference>
<organism evidence="12 13">
    <name type="scientific">Botryosphaeria dothidea</name>
    <dbReference type="NCBI Taxonomy" id="55169"/>
    <lineage>
        <taxon>Eukaryota</taxon>
        <taxon>Fungi</taxon>
        <taxon>Dikarya</taxon>
        <taxon>Ascomycota</taxon>
        <taxon>Pezizomycotina</taxon>
        <taxon>Dothideomycetes</taxon>
        <taxon>Dothideomycetes incertae sedis</taxon>
        <taxon>Botryosphaeriales</taxon>
        <taxon>Botryosphaeriaceae</taxon>
        <taxon>Botryosphaeria</taxon>
    </lineage>
</organism>
<dbReference type="Gene3D" id="3.30.560.10">
    <property type="entry name" value="Glucose Oxidase, domain 3"/>
    <property type="match status" value="1"/>
</dbReference>
<keyword evidence="9" id="KW-0732">Signal</keyword>
<evidence type="ECO:0000313" key="13">
    <source>
        <dbReference type="Proteomes" id="UP000572817"/>
    </source>
</evidence>
<dbReference type="InterPro" id="IPR036188">
    <property type="entry name" value="FAD/NAD-bd_sf"/>
</dbReference>
<dbReference type="SUPFAM" id="SSF54373">
    <property type="entry name" value="FAD-linked reductases, C-terminal domain"/>
    <property type="match status" value="1"/>
</dbReference>
<name>A0A8H4N4D1_9PEZI</name>
<evidence type="ECO:0000256" key="9">
    <source>
        <dbReference type="SAM" id="SignalP"/>
    </source>
</evidence>
<dbReference type="AlphaFoldDB" id="A0A8H4N4D1"/>
<feature type="signal peptide" evidence="9">
    <location>
        <begin position="1"/>
        <end position="19"/>
    </location>
</feature>
<proteinExistence type="inferred from homology"/>
<evidence type="ECO:0000259" key="10">
    <source>
        <dbReference type="PROSITE" id="PS00623"/>
    </source>
</evidence>
<evidence type="ECO:0000256" key="5">
    <source>
        <dbReference type="ARBA" id="ARBA00023002"/>
    </source>
</evidence>